<dbReference type="InterPro" id="IPR000551">
    <property type="entry name" value="MerR-type_HTH_dom"/>
</dbReference>
<dbReference type="AlphaFoldDB" id="A0A7Z0D1P2"/>
<comment type="caution">
    <text evidence="3">The sequence shown here is derived from an EMBL/GenBank/DDBJ whole genome shotgun (WGS) entry which is preliminary data.</text>
</comment>
<dbReference type="PRINTS" id="PR00040">
    <property type="entry name" value="HTHMERR"/>
</dbReference>
<dbReference type="InterPro" id="IPR016024">
    <property type="entry name" value="ARM-type_fold"/>
</dbReference>
<dbReference type="SMART" id="SM00422">
    <property type="entry name" value="HTH_MERR"/>
    <property type="match status" value="1"/>
</dbReference>
<dbReference type="Gene3D" id="1.10.1660.10">
    <property type="match status" value="1"/>
</dbReference>
<dbReference type="InterPro" id="IPR004155">
    <property type="entry name" value="PBS_lyase_HEAT"/>
</dbReference>
<dbReference type="PROSITE" id="PS50937">
    <property type="entry name" value="HTH_MERR_2"/>
    <property type="match status" value="1"/>
</dbReference>
<dbReference type="InterPro" id="IPR009061">
    <property type="entry name" value="DNA-bd_dom_put_sf"/>
</dbReference>
<dbReference type="Pfam" id="PF13646">
    <property type="entry name" value="HEAT_2"/>
    <property type="match status" value="1"/>
</dbReference>
<dbReference type="PANTHER" id="PTHR30204:SF93">
    <property type="entry name" value="HTH MERR-TYPE DOMAIN-CONTAINING PROTEIN"/>
    <property type="match status" value="1"/>
</dbReference>
<evidence type="ECO:0000256" key="1">
    <source>
        <dbReference type="ARBA" id="ARBA00023125"/>
    </source>
</evidence>
<evidence type="ECO:0000313" key="4">
    <source>
        <dbReference type="Proteomes" id="UP000539111"/>
    </source>
</evidence>
<proteinExistence type="predicted"/>
<dbReference type="Proteomes" id="UP000539111">
    <property type="component" value="Unassembled WGS sequence"/>
</dbReference>
<name>A0A7Z0D1P2_9MICO</name>
<dbReference type="SUPFAM" id="SSF46955">
    <property type="entry name" value="Putative DNA-binding domain"/>
    <property type="match status" value="1"/>
</dbReference>
<dbReference type="RefSeq" id="WP_179425965.1">
    <property type="nucleotide sequence ID" value="NZ_JACBZP010000001.1"/>
</dbReference>
<dbReference type="SUPFAM" id="SSF48371">
    <property type="entry name" value="ARM repeat"/>
    <property type="match status" value="1"/>
</dbReference>
<dbReference type="PROSITE" id="PS00552">
    <property type="entry name" value="HTH_MERR_1"/>
    <property type="match status" value="1"/>
</dbReference>
<organism evidence="3 4">
    <name type="scientific">Spelaeicoccus albus</name>
    <dbReference type="NCBI Taxonomy" id="1280376"/>
    <lineage>
        <taxon>Bacteria</taxon>
        <taxon>Bacillati</taxon>
        <taxon>Actinomycetota</taxon>
        <taxon>Actinomycetes</taxon>
        <taxon>Micrococcales</taxon>
        <taxon>Brevibacteriaceae</taxon>
        <taxon>Spelaeicoccus</taxon>
    </lineage>
</organism>
<protein>
    <submittedName>
        <fullName evidence="3">DNA-binding transcriptional MerR regulator</fullName>
    </submittedName>
</protein>
<dbReference type="InterPro" id="IPR011989">
    <property type="entry name" value="ARM-like"/>
</dbReference>
<accession>A0A7Z0D1P2</accession>
<gene>
    <name evidence="3" type="ORF">BJY26_000843</name>
</gene>
<dbReference type="Gene3D" id="1.25.10.10">
    <property type="entry name" value="Leucine-rich Repeat Variant"/>
    <property type="match status" value="1"/>
</dbReference>
<dbReference type="SMART" id="SM00567">
    <property type="entry name" value="EZ_HEAT"/>
    <property type="match status" value="4"/>
</dbReference>
<dbReference type="PANTHER" id="PTHR30204">
    <property type="entry name" value="REDOX-CYCLING DRUG-SENSING TRANSCRIPTIONAL ACTIVATOR SOXR"/>
    <property type="match status" value="1"/>
</dbReference>
<dbReference type="EMBL" id="JACBZP010000001">
    <property type="protein sequence ID" value="NYI66537.1"/>
    <property type="molecule type" value="Genomic_DNA"/>
</dbReference>
<dbReference type="Pfam" id="PF00376">
    <property type="entry name" value="MerR"/>
    <property type="match status" value="1"/>
</dbReference>
<keyword evidence="1 3" id="KW-0238">DNA-binding</keyword>
<evidence type="ECO:0000259" key="2">
    <source>
        <dbReference type="PROSITE" id="PS50937"/>
    </source>
</evidence>
<dbReference type="InterPro" id="IPR047057">
    <property type="entry name" value="MerR_fam"/>
</dbReference>
<dbReference type="GO" id="GO:0003700">
    <property type="term" value="F:DNA-binding transcription factor activity"/>
    <property type="evidence" value="ECO:0007669"/>
    <property type="project" value="InterPro"/>
</dbReference>
<feature type="domain" description="HTH merR-type" evidence="2">
    <location>
        <begin position="1"/>
        <end position="69"/>
    </location>
</feature>
<reference evidence="3 4" key="1">
    <citation type="submission" date="2020-07" db="EMBL/GenBank/DDBJ databases">
        <title>Sequencing the genomes of 1000 actinobacteria strains.</title>
        <authorList>
            <person name="Klenk H.-P."/>
        </authorList>
    </citation>
    <scope>NUCLEOTIDE SEQUENCE [LARGE SCALE GENOMIC DNA]</scope>
    <source>
        <strain evidence="3 4">DSM 26341</strain>
    </source>
</reference>
<dbReference type="GO" id="GO:0003677">
    <property type="term" value="F:DNA binding"/>
    <property type="evidence" value="ECO:0007669"/>
    <property type="project" value="UniProtKB-KW"/>
</dbReference>
<evidence type="ECO:0000313" key="3">
    <source>
        <dbReference type="EMBL" id="NYI66537.1"/>
    </source>
</evidence>
<sequence>MLIGEVARQSGISARMLRHYDSIGLVVPSARTASGYREYAEVDLQRLFHVETLRSFGLSLPEVGQALDDPDFAPARLVDELMAKTRQRITRERELLHRLEQVHASGPGGWDDILRIMSLMHGIQSSDPSRRQTSALSAGGDEAAGLADTLAAAVLAEDDLNVAGALRWALKQSGNESLPVLTAALESPDAEPRLRAVTMIAELGTDEANAVLAGTLEDADDAVRHKAAVVIGARGDRRAIPVLTAMVVDGDNDVEAAETLGSLAGRHGVGESIAGTIAGEIDNRHGEPGARLRLTGALAELSGTFAQPILEALTNDSDEDVARTAAYVLGRFRVGT</sequence>
<keyword evidence="4" id="KW-1185">Reference proteome</keyword>